<dbReference type="EMBL" id="BGPR01039896">
    <property type="protein sequence ID" value="GBO15952.1"/>
    <property type="molecule type" value="Genomic_DNA"/>
</dbReference>
<evidence type="ECO:0000313" key="3">
    <source>
        <dbReference type="Proteomes" id="UP000499080"/>
    </source>
</evidence>
<sequence>MSFFSVQLLTNLLQDIFAEKLTLFLRLSPAEGEVWPAAGSVEVEKPRLSDGLAWPAGDRAQGLSAEGCGGCLWLVEGVRLAETGASESGALVHGRPGGLGAQVELWVVVGVSDVVRNGQLLGDFQVVVFLGHAHAGQKESGLQ</sequence>
<evidence type="ECO:0000313" key="1">
    <source>
        <dbReference type="EMBL" id="GBO15192.1"/>
    </source>
</evidence>
<name>A0A4Y2USL5_ARAVE</name>
<protein>
    <submittedName>
        <fullName evidence="1">Uncharacterized protein</fullName>
    </submittedName>
</protein>
<reference evidence="1 3" key="1">
    <citation type="journal article" date="2019" name="Sci. Rep.">
        <title>Orb-weaving spider Araneus ventricosus genome elucidates the spidroin gene catalogue.</title>
        <authorList>
            <person name="Kono N."/>
            <person name="Nakamura H."/>
            <person name="Ohtoshi R."/>
            <person name="Moran D.A.P."/>
            <person name="Shinohara A."/>
            <person name="Yoshida Y."/>
            <person name="Fujiwara M."/>
            <person name="Mori M."/>
            <person name="Tomita M."/>
            <person name="Arakawa K."/>
        </authorList>
    </citation>
    <scope>NUCLEOTIDE SEQUENCE [LARGE SCALE GENOMIC DNA]</scope>
</reference>
<organism evidence="1 3">
    <name type="scientific">Araneus ventricosus</name>
    <name type="common">Orbweaver spider</name>
    <name type="synonym">Epeira ventricosa</name>
    <dbReference type="NCBI Taxonomy" id="182803"/>
    <lineage>
        <taxon>Eukaryota</taxon>
        <taxon>Metazoa</taxon>
        <taxon>Ecdysozoa</taxon>
        <taxon>Arthropoda</taxon>
        <taxon>Chelicerata</taxon>
        <taxon>Arachnida</taxon>
        <taxon>Araneae</taxon>
        <taxon>Araneomorphae</taxon>
        <taxon>Entelegynae</taxon>
        <taxon>Araneoidea</taxon>
        <taxon>Araneidae</taxon>
        <taxon>Araneus</taxon>
    </lineage>
</organism>
<gene>
    <name evidence="2" type="ORF">AVEN_122564_1</name>
    <name evidence="1" type="ORF">AVEN_127480_1</name>
</gene>
<keyword evidence="3" id="KW-1185">Reference proteome</keyword>
<accession>A0A4Y2USL5</accession>
<comment type="caution">
    <text evidence="1">The sequence shown here is derived from an EMBL/GenBank/DDBJ whole genome shotgun (WGS) entry which is preliminary data.</text>
</comment>
<evidence type="ECO:0000313" key="2">
    <source>
        <dbReference type="EMBL" id="GBO15952.1"/>
    </source>
</evidence>
<dbReference type="Proteomes" id="UP000499080">
    <property type="component" value="Unassembled WGS sequence"/>
</dbReference>
<dbReference type="AlphaFoldDB" id="A0A4Y2USL5"/>
<proteinExistence type="predicted"/>
<dbReference type="EMBL" id="BGPR01039266">
    <property type="protein sequence ID" value="GBO15192.1"/>
    <property type="molecule type" value="Genomic_DNA"/>
</dbReference>